<proteinExistence type="predicted"/>
<dbReference type="EMBL" id="NXIB02000186">
    <property type="protein sequence ID" value="PHX53510.1"/>
    <property type="molecule type" value="Genomic_DNA"/>
</dbReference>
<sequence>MLESEAKKPESQHEARCILVCQHQSCLRNGSAAVLAAFEAHPVSGVKVEGSDCQGQCNMGPTVRVTPDEIWYCRVKPIDVPLIVEQHLLGGKRVKALFNPRIHLYYS</sequence>
<dbReference type="AlphaFoldDB" id="A0A2G4EVP3"/>
<dbReference type="SUPFAM" id="SSF52833">
    <property type="entry name" value="Thioredoxin-like"/>
    <property type="match status" value="1"/>
</dbReference>
<name>A0A2G4EVP3_9CYAN</name>
<accession>A0A2G4EVP3</accession>
<dbReference type="OrthoDB" id="9761899at2"/>
<organism evidence="1 2">
    <name type="scientific">Tychonema bourrellyi FEM_GT703</name>
    <dbReference type="NCBI Taxonomy" id="2040638"/>
    <lineage>
        <taxon>Bacteria</taxon>
        <taxon>Bacillati</taxon>
        <taxon>Cyanobacteriota</taxon>
        <taxon>Cyanophyceae</taxon>
        <taxon>Oscillatoriophycideae</taxon>
        <taxon>Oscillatoriales</taxon>
        <taxon>Microcoleaceae</taxon>
        <taxon>Tychonema</taxon>
    </lineage>
</organism>
<evidence type="ECO:0000313" key="2">
    <source>
        <dbReference type="Proteomes" id="UP000226442"/>
    </source>
</evidence>
<comment type="caution">
    <text evidence="1">The sequence shown here is derived from an EMBL/GenBank/DDBJ whole genome shotgun (WGS) entry which is preliminary data.</text>
</comment>
<dbReference type="InterPro" id="IPR036249">
    <property type="entry name" value="Thioredoxin-like_sf"/>
</dbReference>
<reference evidence="1" key="1">
    <citation type="submission" date="2017-10" db="EMBL/GenBank/DDBJ databases">
        <title>Draft genome sequence of the planktic cyanobacteria Tychonema bourrellyi isolated from alpine lentic freshwater.</title>
        <authorList>
            <person name="Tett A."/>
            <person name="Armanini F."/>
            <person name="Asnicar F."/>
            <person name="Boscaini A."/>
            <person name="Pasolli E."/>
            <person name="Zolfo M."/>
            <person name="Donati C."/>
            <person name="Salmaso N."/>
            <person name="Segata N."/>
        </authorList>
    </citation>
    <scope>NUCLEOTIDE SEQUENCE</scope>
    <source>
        <strain evidence="1">FEM_GT703</strain>
    </source>
</reference>
<dbReference type="Gene3D" id="3.40.30.10">
    <property type="entry name" value="Glutaredoxin"/>
    <property type="match status" value="1"/>
</dbReference>
<dbReference type="RefSeq" id="WP_096830750.1">
    <property type="nucleotide sequence ID" value="NZ_NXIB02000186.1"/>
</dbReference>
<protein>
    <submittedName>
        <fullName evidence="1">2Fe-2S ferredoxin</fullName>
    </submittedName>
</protein>
<dbReference type="Proteomes" id="UP000226442">
    <property type="component" value="Unassembled WGS sequence"/>
</dbReference>
<gene>
    <name evidence="1" type="ORF">CP500_021115</name>
</gene>
<keyword evidence="2" id="KW-1185">Reference proteome</keyword>
<dbReference type="CDD" id="cd02980">
    <property type="entry name" value="TRX_Fd_family"/>
    <property type="match status" value="1"/>
</dbReference>
<evidence type="ECO:0000313" key="1">
    <source>
        <dbReference type="EMBL" id="PHX53510.1"/>
    </source>
</evidence>